<evidence type="ECO:0000256" key="2">
    <source>
        <dbReference type="SAM" id="MobiDB-lite"/>
    </source>
</evidence>
<dbReference type="Proteomes" id="UP000799291">
    <property type="component" value="Unassembled WGS sequence"/>
</dbReference>
<organism evidence="3 4">
    <name type="scientific">Lentithecium fluviatile CBS 122367</name>
    <dbReference type="NCBI Taxonomy" id="1168545"/>
    <lineage>
        <taxon>Eukaryota</taxon>
        <taxon>Fungi</taxon>
        <taxon>Dikarya</taxon>
        <taxon>Ascomycota</taxon>
        <taxon>Pezizomycotina</taxon>
        <taxon>Dothideomycetes</taxon>
        <taxon>Pleosporomycetidae</taxon>
        <taxon>Pleosporales</taxon>
        <taxon>Massarineae</taxon>
        <taxon>Lentitheciaceae</taxon>
        <taxon>Lentithecium</taxon>
    </lineage>
</organism>
<evidence type="ECO:0000313" key="4">
    <source>
        <dbReference type="Proteomes" id="UP000799291"/>
    </source>
</evidence>
<dbReference type="InterPro" id="IPR025212">
    <property type="entry name" value="CAD_CENP-Q"/>
</dbReference>
<keyword evidence="1" id="KW-0175">Coiled coil</keyword>
<reference evidence="3" key="1">
    <citation type="journal article" date="2020" name="Stud. Mycol.">
        <title>101 Dothideomycetes genomes: a test case for predicting lifestyles and emergence of pathogens.</title>
        <authorList>
            <person name="Haridas S."/>
            <person name="Albert R."/>
            <person name="Binder M."/>
            <person name="Bloem J."/>
            <person name="Labutti K."/>
            <person name="Salamov A."/>
            <person name="Andreopoulos B."/>
            <person name="Baker S."/>
            <person name="Barry K."/>
            <person name="Bills G."/>
            <person name="Bluhm B."/>
            <person name="Cannon C."/>
            <person name="Castanera R."/>
            <person name="Culley D."/>
            <person name="Daum C."/>
            <person name="Ezra D."/>
            <person name="Gonzalez J."/>
            <person name="Henrissat B."/>
            <person name="Kuo A."/>
            <person name="Liang C."/>
            <person name="Lipzen A."/>
            <person name="Lutzoni F."/>
            <person name="Magnuson J."/>
            <person name="Mondo S."/>
            <person name="Nolan M."/>
            <person name="Ohm R."/>
            <person name="Pangilinan J."/>
            <person name="Park H.-J."/>
            <person name="Ramirez L."/>
            <person name="Alfaro M."/>
            <person name="Sun H."/>
            <person name="Tritt A."/>
            <person name="Yoshinaga Y."/>
            <person name="Zwiers L.-H."/>
            <person name="Turgeon B."/>
            <person name="Goodwin S."/>
            <person name="Spatafora J."/>
            <person name="Crous P."/>
            <person name="Grigoriev I."/>
        </authorList>
    </citation>
    <scope>NUCLEOTIDE SEQUENCE</scope>
    <source>
        <strain evidence="3">CBS 122367</strain>
    </source>
</reference>
<protein>
    <recommendedName>
        <fullName evidence="5">CENP-Q, a CENPA-CAD centromere complex subunit-domain-containing protein</fullName>
    </recommendedName>
</protein>
<dbReference type="Pfam" id="PF13094">
    <property type="entry name" value="CENP-Q"/>
    <property type="match status" value="1"/>
</dbReference>
<keyword evidence="4" id="KW-1185">Reference proteome</keyword>
<feature type="compositionally biased region" description="Acidic residues" evidence="2">
    <location>
        <begin position="74"/>
        <end position="83"/>
    </location>
</feature>
<dbReference type="EMBL" id="MU005572">
    <property type="protein sequence ID" value="KAF2689192.1"/>
    <property type="molecule type" value="Genomic_DNA"/>
</dbReference>
<gene>
    <name evidence="3" type="ORF">K458DRAFT_357757</name>
</gene>
<feature type="region of interest" description="Disordered" evidence="2">
    <location>
        <begin position="1"/>
        <end position="86"/>
    </location>
</feature>
<evidence type="ECO:0000256" key="1">
    <source>
        <dbReference type="SAM" id="Coils"/>
    </source>
</evidence>
<dbReference type="OrthoDB" id="2420947at2759"/>
<accession>A0A6G1JF66</accession>
<proteinExistence type="predicted"/>
<feature type="coiled-coil region" evidence="1">
    <location>
        <begin position="205"/>
        <end position="239"/>
    </location>
</feature>
<name>A0A6G1JF66_9PLEO</name>
<dbReference type="AlphaFoldDB" id="A0A6G1JF66"/>
<sequence length="333" mass="37791">MAPTRSGRKEATKATKQRGRPPGNRNSATAKKPAPKPAAAKEKTRRKRKSKPQEDSRPSSQKKAGGRPPRERNEEPEDDADEIAVEKSERKKYVQLAPRTRRIAQEQIDTWPQIGPQVLEEIVGVLKDAKKDIVNTQRDEHKATTADETLSALVRMLARQLSDSRIPPHAKDIHFNIDKLTERYAQLFREVTTERHAKQLLNEQVKVAQHLLAKDQENLEQLKKNATKWRATWKRQEQDGRLHPLLQDLEDVEIQNDGPDDIGLKRSTVPDISLLDTPDPELAPLLEQLRRSLESMQGNYEQVAGIDEARRRAAAALDGVLFRHASARQYAAL</sequence>
<evidence type="ECO:0008006" key="5">
    <source>
        <dbReference type="Google" id="ProtNLM"/>
    </source>
</evidence>
<evidence type="ECO:0000313" key="3">
    <source>
        <dbReference type="EMBL" id="KAF2689192.1"/>
    </source>
</evidence>